<evidence type="ECO:0000313" key="1">
    <source>
        <dbReference type="EMBL" id="DAF45386.1"/>
    </source>
</evidence>
<protein>
    <submittedName>
        <fullName evidence="1">AAA domain protein</fullName>
    </submittedName>
</protein>
<dbReference type="Pfam" id="PF13479">
    <property type="entry name" value="AAA_24"/>
    <property type="match status" value="1"/>
</dbReference>
<accession>A0A8S5S3W0</accession>
<dbReference type="SUPFAM" id="SSF52540">
    <property type="entry name" value="P-loop containing nucleoside triphosphate hydrolases"/>
    <property type="match status" value="1"/>
</dbReference>
<proteinExistence type="predicted"/>
<dbReference type="InterPro" id="IPR027417">
    <property type="entry name" value="P-loop_NTPase"/>
</dbReference>
<name>A0A8S5S3W0_9CAUD</name>
<organism evidence="1">
    <name type="scientific">Siphoviridae sp. ctBLh2</name>
    <dbReference type="NCBI Taxonomy" id="2827803"/>
    <lineage>
        <taxon>Viruses</taxon>
        <taxon>Duplodnaviria</taxon>
        <taxon>Heunggongvirae</taxon>
        <taxon>Uroviricota</taxon>
        <taxon>Caudoviricetes</taxon>
    </lineage>
</organism>
<dbReference type="EMBL" id="BK032514">
    <property type="protein sequence ID" value="DAF45386.1"/>
    <property type="molecule type" value="Genomic_DNA"/>
</dbReference>
<reference evidence="1" key="1">
    <citation type="journal article" date="2021" name="Proc. Natl. Acad. Sci. U.S.A.">
        <title>A Catalog of Tens of Thousands of Viruses from Human Metagenomes Reveals Hidden Associations with Chronic Diseases.</title>
        <authorList>
            <person name="Tisza M.J."/>
            <person name="Buck C.B."/>
        </authorList>
    </citation>
    <scope>NUCLEOTIDE SEQUENCE</scope>
    <source>
        <strain evidence="1">CtBLh2</strain>
    </source>
</reference>
<dbReference type="Gene3D" id="3.40.50.300">
    <property type="entry name" value="P-loop containing nucleotide triphosphate hydrolases"/>
    <property type="match status" value="1"/>
</dbReference>
<sequence length="242" mass="26643">MQLRPSMRRAAKMRLALAGASGSGKTYSSLLIAYGMTSDWSRVAVIDSENGSADLYAHLGNYQVLTLPDYSPETYIEAIGICEQAGAEVIVIDSISHCWDYLLDFHANLQGNSFANWAKVTPRQNAFIQRILNSSCHIICTMRSKQDYVLSDKNGKMVPEKVGLKAVQRDNVDYEFTAVLDIAMNHKATTSKDRTGLFTGRPEFTITPAVGQAILKWCNMTQTSQSNPSTQNLHSHASSLSA</sequence>